<protein>
    <submittedName>
        <fullName evidence="2">Uncharacterized protein</fullName>
    </submittedName>
</protein>
<gene>
    <name evidence="2" type="ORF">CVO76_09235</name>
</gene>
<dbReference type="AlphaFoldDB" id="A0A2L0UEX5"/>
<sequence>MHYPLRYRRARSLLYAIGLFWLWLWFGSAASLEVLYGSPVHAALAMYGLAVVILVSIPAALLAVIRMVLTRPRRDAVVVELPVASRSRRPLEATHWWYDEKAS</sequence>
<keyword evidence="1" id="KW-1133">Transmembrane helix</keyword>
<accession>A0A2L0UEX5</accession>
<reference evidence="2 3" key="1">
    <citation type="submission" date="2017-11" db="EMBL/GenBank/DDBJ databases">
        <title>Draft genome of Arthrobacter agilis strain UMCV2, a plant growth-promoting rhizobacterium and biocontrol capacity of phytopathogenic fungi.</title>
        <authorList>
            <person name="Martinez-Camara R."/>
            <person name="Santoyo G."/>
            <person name="Moreno-Hagelsieb G."/>
            <person name="Valencia-Cantero E."/>
        </authorList>
    </citation>
    <scope>NUCLEOTIDE SEQUENCE [LARGE SCALE GENOMIC DNA]</scope>
    <source>
        <strain evidence="2 3">UMCV2</strain>
    </source>
</reference>
<keyword evidence="1" id="KW-0472">Membrane</keyword>
<evidence type="ECO:0000256" key="1">
    <source>
        <dbReference type="SAM" id="Phobius"/>
    </source>
</evidence>
<evidence type="ECO:0000313" key="3">
    <source>
        <dbReference type="Proteomes" id="UP000239187"/>
    </source>
</evidence>
<dbReference type="RefSeq" id="WP_208739042.1">
    <property type="nucleotide sequence ID" value="NZ_CP024915.1"/>
</dbReference>
<proteinExistence type="predicted"/>
<dbReference type="EMBL" id="CP024915">
    <property type="protein sequence ID" value="AUZ87791.1"/>
    <property type="molecule type" value="Genomic_DNA"/>
</dbReference>
<feature type="transmembrane region" description="Helical" evidence="1">
    <location>
        <begin position="12"/>
        <end position="32"/>
    </location>
</feature>
<dbReference type="Proteomes" id="UP000239187">
    <property type="component" value="Chromosome"/>
</dbReference>
<name>A0A2L0UEX5_9MICC</name>
<evidence type="ECO:0000313" key="2">
    <source>
        <dbReference type="EMBL" id="AUZ87791.1"/>
    </source>
</evidence>
<keyword evidence="1" id="KW-0812">Transmembrane</keyword>
<feature type="transmembrane region" description="Helical" evidence="1">
    <location>
        <begin position="44"/>
        <end position="65"/>
    </location>
</feature>
<organism evidence="2 3">
    <name type="scientific">Arthrobacter agilis</name>
    <dbReference type="NCBI Taxonomy" id="37921"/>
    <lineage>
        <taxon>Bacteria</taxon>
        <taxon>Bacillati</taxon>
        <taxon>Actinomycetota</taxon>
        <taxon>Actinomycetes</taxon>
        <taxon>Micrococcales</taxon>
        <taxon>Micrococcaceae</taxon>
        <taxon>Arthrobacter</taxon>
    </lineage>
</organism>